<keyword evidence="1" id="KW-0472">Membrane</keyword>
<keyword evidence="1" id="KW-1133">Transmembrane helix</keyword>
<accession>A0A0W8FM73</accession>
<keyword evidence="1" id="KW-0812">Transmembrane</keyword>
<proteinExistence type="predicted"/>
<name>A0A0W8FM73_9ZZZZ</name>
<evidence type="ECO:0000256" key="1">
    <source>
        <dbReference type="SAM" id="Phobius"/>
    </source>
</evidence>
<evidence type="ECO:0000313" key="2">
    <source>
        <dbReference type="EMBL" id="KUG21929.1"/>
    </source>
</evidence>
<sequence length="48" mass="5537">MAAKEGMTLIKNSTVIINRINELLSLCKIFIFLSSFFRFLIPLCILIF</sequence>
<protein>
    <submittedName>
        <fullName evidence="2">Uncharacterized protein</fullName>
    </submittedName>
</protein>
<dbReference type="AlphaFoldDB" id="A0A0W8FM73"/>
<feature type="transmembrane region" description="Helical" evidence="1">
    <location>
        <begin position="29"/>
        <end position="47"/>
    </location>
</feature>
<reference evidence="2" key="1">
    <citation type="journal article" date="2015" name="Proc. Natl. Acad. Sci. U.S.A.">
        <title>Networks of energetic and metabolic interactions define dynamics in microbial communities.</title>
        <authorList>
            <person name="Embree M."/>
            <person name="Liu J.K."/>
            <person name="Al-Bassam M.M."/>
            <person name="Zengler K."/>
        </authorList>
    </citation>
    <scope>NUCLEOTIDE SEQUENCE</scope>
</reference>
<dbReference type="EMBL" id="LNQE01001005">
    <property type="protein sequence ID" value="KUG21929.1"/>
    <property type="molecule type" value="Genomic_DNA"/>
</dbReference>
<comment type="caution">
    <text evidence="2">The sequence shown here is derived from an EMBL/GenBank/DDBJ whole genome shotgun (WGS) entry which is preliminary data.</text>
</comment>
<gene>
    <name evidence="2" type="ORF">ASZ90_008295</name>
</gene>
<organism evidence="2">
    <name type="scientific">hydrocarbon metagenome</name>
    <dbReference type="NCBI Taxonomy" id="938273"/>
    <lineage>
        <taxon>unclassified sequences</taxon>
        <taxon>metagenomes</taxon>
        <taxon>ecological metagenomes</taxon>
    </lineage>
</organism>